<name>A0A8J3C748_9PSEU</name>
<evidence type="ECO:0000313" key="5">
    <source>
        <dbReference type="EMBL" id="GGM32712.1"/>
    </source>
</evidence>
<comment type="caution">
    <text evidence="5">The sequence shown here is derived from an EMBL/GenBank/DDBJ whole genome shotgun (WGS) entry which is preliminary data.</text>
</comment>
<keyword evidence="6" id="KW-1185">Reference proteome</keyword>
<keyword evidence="3" id="KW-0963">Cytoplasm</keyword>
<comment type="similarity">
    <text evidence="2">Belongs to the EspG family.</text>
</comment>
<dbReference type="Proteomes" id="UP000637578">
    <property type="component" value="Unassembled WGS sequence"/>
</dbReference>
<evidence type="ECO:0000256" key="3">
    <source>
        <dbReference type="ARBA" id="ARBA00022490"/>
    </source>
</evidence>
<dbReference type="EMBL" id="BMMK01000001">
    <property type="protein sequence ID" value="GGM32712.1"/>
    <property type="molecule type" value="Genomic_DNA"/>
</dbReference>
<evidence type="ECO:0000256" key="1">
    <source>
        <dbReference type="ARBA" id="ARBA00004496"/>
    </source>
</evidence>
<dbReference type="InterPro" id="IPR025734">
    <property type="entry name" value="EspG"/>
</dbReference>
<comment type="subcellular location">
    <subcellularLocation>
        <location evidence="1">Cytoplasm</location>
    </subcellularLocation>
</comment>
<organism evidence="5 6">
    <name type="scientific">Longimycelium tulufanense</name>
    <dbReference type="NCBI Taxonomy" id="907463"/>
    <lineage>
        <taxon>Bacteria</taxon>
        <taxon>Bacillati</taxon>
        <taxon>Actinomycetota</taxon>
        <taxon>Actinomycetes</taxon>
        <taxon>Pseudonocardiales</taxon>
        <taxon>Pseudonocardiaceae</taxon>
        <taxon>Longimycelium</taxon>
    </lineage>
</organism>
<evidence type="ECO:0000256" key="2">
    <source>
        <dbReference type="ARBA" id="ARBA00006411"/>
    </source>
</evidence>
<dbReference type="RefSeq" id="WP_189052723.1">
    <property type="nucleotide sequence ID" value="NZ_BMMK01000001.1"/>
</dbReference>
<keyword evidence="4" id="KW-0143">Chaperone</keyword>
<evidence type="ECO:0000313" key="6">
    <source>
        <dbReference type="Proteomes" id="UP000637578"/>
    </source>
</evidence>
<reference evidence="5" key="2">
    <citation type="submission" date="2020-09" db="EMBL/GenBank/DDBJ databases">
        <authorList>
            <person name="Sun Q."/>
            <person name="Zhou Y."/>
        </authorList>
    </citation>
    <scope>NUCLEOTIDE SEQUENCE</scope>
    <source>
        <strain evidence="5">CGMCC 4.5737</strain>
    </source>
</reference>
<gene>
    <name evidence="5" type="ORF">GCM10012275_00150</name>
</gene>
<dbReference type="Pfam" id="PF14011">
    <property type="entry name" value="ESX-1_EspG"/>
    <property type="match status" value="1"/>
</dbReference>
<proteinExistence type="inferred from homology"/>
<protein>
    <submittedName>
        <fullName evidence="5">ESX secretion-associated protein EspG</fullName>
    </submittedName>
</protein>
<sequence length="270" mass="30295">MAPWWRLSPRQLDQVWESLELTGYPFPFEVRNHGETLEERLAIRTQVAAELSTMGLLRDGQLDPGLEDALRAIARPMLWFDSVWLPDNETESPFRLISVPQQHGTLLALQFPGEAAHYGGPLHIEHLPRVDPVRALIERLPAGRPGDRPAVAVPVEPALARSSRTSADFSVLSEIHTTDHASRDRRAFDELMSLPRTRGGQIAANTRDRAGRHHRSPVVRWFDVDPDQRYMITTRTELHGVEWVSVAPADPNALHSHIDGLLRSVPGQGN</sequence>
<dbReference type="AlphaFoldDB" id="A0A8J3C748"/>
<reference evidence="5" key="1">
    <citation type="journal article" date="2014" name="Int. J. Syst. Evol. Microbiol.">
        <title>Complete genome sequence of Corynebacterium casei LMG S-19264T (=DSM 44701T), isolated from a smear-ripened cheese.</title>
        <authorList>
            <consortium name="US DOE Joint Genome Institute (JGI-PGF)"/>
            <person name="Walter F."/>
            <person name="Albersmeier A."/>
            <person name="Kalinowski J."/>
            <person name="Ruckert C."/>
        </authorList>
    </citation>
    <scope>NUCLEOTIDE SEQUENCE</scope>
    <source>
        <strain evidence="5">CGMCC 4.5737</strain>
    </source>
</reference>
<evidence type="ECO:0000256" key="4">
    <source>
        <dbReference type="ARBA" id="ARBA00023186"/>
    </source>
</evidence>
<accession>A0A8J3C748</accession>